<feature type="transmembrane region" description="Helical" evidence="7">
    <location>
        <begin position="322"/>
        <end position="339"/>
    </location>
</feature>
<feature type="transmembrane region" description="Helical" evidence="7">
    <location>
        <begin position="277"/>
        <end position="310"/>
    </location>
</feature>
<accession>A0A6B3BY47</accession>
<evidence type="ECO:0000256" key="2">
    <source>
        <dbReference type="ARBA" id="ARBA00022475"/>
    </source>
</evidence>
<reference evidence="8" key="1">
    <citation type="submission" date="2020-01" db="EMBL/GenBank/DDBJ databases">
        <title>Insect and environment-associated Actinomycetes.</title>
        <authorList>
            <person name="Currrie C."/>
            <person name="Chevrette M."/>
            <person name="Carlson C."/>
            <person name="Stubbendieck R."/>
            <person name="Wendt-Pienkowski E."/>
        </authorList>
    </citation>
    <scope>NUCLEOTIDE SEQUENCE</scope>
    <source>
        <strain evidence="8">SID12501</strain>
    </source>
</reference>
<evidence type="ECO:0000256" key="6">
    <source>
        <dbReference type="SAM" id="MobiDB-lite"/>
    </source>
</evidence>
<sequence>MSTTAQPPQAQNSRKTTTSTSAATASKAARLLGDRRLPVVVTATLFLVMYLVGLGRYQNYGFGEPQVFLNLFIDNGYLLVAAVGATFVILSGGIDLSVGSVMGFTTMLTAWLVEKQGLPILVVIPIALGVGAFGGFLMGYAIHNFEIQPFIVTLAGLFLFRGLCLVISKESIAIDDSSVSSMAQAQAQLGVGFLSIGAIIALVVLAVAFYVLHYTRFGRRVYAIGGNEHSAMLMGLPQGGTKIAVYTVSGFCSALAGLLFTLYIQSGDPLHATGMELDAIAAVVIGGTLLTGGSGYVLGTLFGVLVLGLIKSIIQFEGTLSSWWTKIATGVLLCAFILIQRAMTARKKT</sequence>
<keyword evidence="4 7" id="KW-1133">Transmembrane helix</keyword>
<dbReference type="PANTHER" id="PTHR32196:SF63">
    <property type="entry name" value="INNER MEMBRANE ABC TRANSPORTER PERMEASE PROTEIN YJFF"/>
    <property type="match status" value="1"/>
</dbReference>
<feature type="region of interest" description="Disordered" evidence="6">
    <location>
        <begin position="1"/>
        <end position="22"/>
    </location>
</feature>
<keyword evidence="3 7" id="KW-0812">Transmembrane</keyword>
<feature type="transmembrane region" description="Helical" evidence="7">
    <location>
        <begin position="120"/>
        <end position="141"/>
    </location>
</feature>
<feature type="transmembrane region" description="Helical" evidence="7">
    <location>
        <begin position="67"/>
        <end position="90"/>
    </location>
</feature>
<dbReference type="PANTHER" id="PTHR32196">
    <property type="entry name" value="ABC TRANSPORTER PERMEASE PROTEIN YPHD-RELATED-RELATED"/>
    <property type="match status" value="1"/>
</dbReference>
<evidence type="ECO:0000256" key="3">
    <source>
        <dbReference type="ARBA" id="ARBA00022692"/>
    </source>
</evidence>
<feature type="compositionally biased region" description="Polar residues" evidence="6">
    <location>
        <begin position="1"/>
        <end position="12"/>
    </location>
</feature>
<organism evidence="8">
    <name type="scientific">Streptomyces sp. SID12501</name>
    <dbReference type="NCBI Taxonomy" id="2706042"/>
    <lineage>
        <taxon>Bacteria</taxon>
        <taxon>Bacillati</taxon>
        <taxon>Actinomycetota</taxon>
        <taxon>Actinomycetes</taxon>
        <taxon>Kitasatosporales</taxon>
        <taxon>Streptomycetaceae</taxon>
        <taxon>Streptomyces</taxon>
    </lineage>
</organism>
<feature type="compositionally biased region" description="Low complexity" evidence="6">
    <location>
        <begin position="13"/>
        <end position="22"/>
    </location>
</feature>
<evidence type="ECO:0000313" key="8">
    <source>
        <dbReference type="EMBL" id="NEC89371.1"/>
    </source>
</evidence>
<dbReference type="NCBIfam" id="NF008630">
    <property type="entry name" value="PRK11618.1"/>
    <property type="match status" value="1"/>
</dbReference>
<feature type="transmembrane region" description="Helical" evidence="7">
    <location>
        <begin position="189"/>
        <end position="212"/>
    </location>
</feature>
<keyword evidence="2" id="KW-1003">Cell membrane</keyword>
<feature type="transmembrane region" description="Helical" evidence="7">
    <location>
        <begin position="37"/>
        <end position="55"/>
    </location>
</feature>
<dbReference type="RefSeq" id="WP_164318187.1">
    <property type="nucleotide sequence ID" value="NZ_JAAGLU010000023.1"/>
</dbReference>
<dbReference type="GO" id="GO:0005886">
    <property type="term" value="C:plasma membrane"/>
    <property type="evidence" value="ECO:0007669"/>
    <property type="project" value="UniProtKB-SubCell"/>
</dbReference>
<evidence type="ECO:0000256" key="5">
    <source>
        <dbReference type="ARBA" id="ARBA00023136"/>
    </source>
</evidence>
<dbReference type="GO" id="GO:0022857">
    <property type="term" value="F:transmembrane transporter activity"/>
    <property type="evidence" value="ECO:0007669"/>
    <property type="project" value="InterPro"/>
</dbReference>
<dbReference type="InterPro" id="IPR001851">
    <property type="entry name" value="ABC_transp_permease"/>
</dbReference>
<dbReference type="AlphaFoldDB" id="A0A6B3BY47"/>
<evidence type="ECO:0000256" key="7">
    <source>
        <dbReference type="SAM" id="Phobius"/>
    </source>
</evidence>
<name>A0A6B3BY47_9ACTN</name>
<dbReference type="CDD" id="cd06579">
    <property type="entry name" value="TM_PBP1_transp_AraH_like"/>
    <property type="match status" value="1"/>
</dbReference>
<dbReference type="EMBL" id="JAAGLU010000023">
    <property type="protein sequence ID" value="NEC89371.1"/>
    <property type="molecule type" value="Genomic_DNA"/>
</dbReference>
<feature type="transmembrane region" description="Helical" evidence="7">
    <location>
        <begin position="147"/>
        <end position="168"/>
    </location>
</feature>
<protein>
    <submittedName>
        <fullName evidence="8">Sugar ABC transporter permease YjfF</fullName>
    </submittedName>
</protein>
<feature type="transmembrane region" description="Helical" evidence="7">
    <location>
        <begin position="243"/>
        <end position="265"/>
    </location>
</feature>
<proteinExistence type="predicted"/>
<keyword evidence="5 7" id="KW-0472">Membrane</keyword>
<feature type="transmembrane region" description="Helical" evidence="7">
    <location>
        <begin position="96"/>
        <end position="113"/>
    </location>
</feature>
<dbReference type="Pfam" id="PF02653">
    <property type="entry name" value="BPD_transp_2"/>
    <property type="match status" value="1"/>
</dbReference>
<comment type="subcellular location">
    <subcellularLocation>
        <location evidence="1">Cell membrane</location>
        <topology evidence="1">Multi-pass membrane protein</topology>
    </subcellularLocation>
</comment>
<evidence type="ECO:0000256" key="4">
    <source>
        <dbReference type="ARBA" id="ARBA00022989"/>
    </source>
</evidence>
<gene>
    <name evidence="8" type="primary">yjfF</name>
    <name evidence="8" type="ORF">G3I71_26955</name>
</gene>
<comment type="caution">
    <text evidence="8">The sequence shown here is derived from an EMBL/GenBank/DDBJ whole genome shotgun (WGS) entry which is preliminary data.</text>
</comment>
<evidence type="ECO:0000256" key="1">
    <source>
        <dbReference type="ARBA" id="ARBA00004651"/>
    </source>
</evidence>